<dbReference type="RefSeq" id="WP_117998329.1">
    <property type="nucleotide sequence ID" value="NZ_QRWI01000026.1"/>
</dbReference>
<proteinExistence type="predicted"/>
<evidence type="ECO:0000313" key="1">
    <source>
        <dbReference type="EMBL" id="RHE30570.1"/>
    </source>
</evidence>
<reference evidence="1 2" key="1">
    <citation type="submission" date="2018-08" db="EMBL/GenBank/DDBJ databases">
        <title>A genome reference for cultivated species of the human gut microbiota.</title>
        <authorList>
            <person name="Zou Y."/>
            <person name="Xue W."/>
            <person name="Luo G."/>
        </authorList>
    </citation>
    <scope>NUCLEOTIDE SEQUENCE [LARGE SCALE GENOMIC DNA]</scope>
    <source>
        <strain evidence="1 2">AM29-10</strain>
    </source>
</reference>
<comment type="caution">
    <text evidence="1">The sequence shown here is derived from an EMBL/GenBank/DDBJ whole genome shotgun (WGS) entry which is preliminary data.</text>
</comment>
<dbReference type="Proteomes" id="UP000285290">
    <property type="component" value="Unassembled WGS sequence"/>
</dbReference>
<accession>A0A414IQD1</accession>
<dbReference type="AlphaFoldDB" id="A0A414IQD1"/>
<evidence type="ECO:0000313" key="2">
    <source>
        <dbReference type="Proteomes" id="UP000285290"/>
    </source>
</evidence>
<protein>
    <submittedName>
        <fullName evidence="1">Uncharacterized protein</fullName>
    </submittedName>
</protein>
<organism evidence="1 2">
    <name type="scientific">Agathobacter rectalis</name>
    <dbReference type="NCBI Taxonomy" id="39491"/>
    <lineage>
        <taxon>Bacteria</taxon>
        <taxon>Bacillati</taxon>
        <taxon>Bacillota</taxon>
        <taxon>Clostridia</taxon>
        <taxon>Lachnospirales</taxon>
        <taxon>Lachnospiraceae</taxon>
        <taxon>Agathobacter</taxon>
    </lineage>
</organism>
<gene>
    <name evidence="1" type="ORF">DW753_14135</name>
</gene>
<name>A0A414IQD1_9FIRM</name>
<sequence length="386" mass="44309">MEYKIHSTRYKDLSDDHLYSMYRESNYSKLKEDEKLDLVQETVNRDALERGEIGAPEVRFVDLPVNESGNSIDGIININRDMAVYGVQNYEYKGKNIHHDIADYNMQTLNTAIHENVHCFQEQVIDGTIDIEDVQLKQEYQANEFTCSLININGKTQLGCQYLMGESALGYYMYYFQATERDAYINAEKKTGMIISQLIQKYGSELSFDEYEKSLESNGYLARESEAIKIFNNPNIVKDINQVLQNQCYGTDVQVDQRTENMVKAEMMASYNFLTDNFSANREEKTMSFNPKSVSLEEYNQKLRDSVNAYYNHAINDSNISKEEAVQSTSEMSERYLDAAQEFQNEQSQGNEITSGFDVSEITENSIEYDGGVEDDCGIEDDGLSF</sequence>
<dbReference type="EMBL" id="QSKC01000027">
    <property type="protein sequence ID" value="RHE30570.1"/>
    <property type="molecule type" value="Genomic_DNA"/>
</dbReference>